<dbReference type="InterPro" id="IPR013495">
    <property type="entry name" value="CHP02679"/>
</dbReference>
<evidence type="ECO:0000313" key="3">
    <source>
        <dbReference type="EMBL" id="TSJ62387.1"/>
    </source>
</evidence>
<evidence type="ECO:0000313" key="4">
    <source>
        <dbReference type="Proteomes" id="UP000316425"/>
    </source>
</evidence>
<feature type="domain" description="Conserved hypothetical protein CHP02679 N terminus" evidence="2">
    <location>
        <begin position="33"/>
        <end position="245"/>
    </location>
</feature>
<proteinExistence type="predicted"/>
<sequence length="426" mass="49298">MINEALAYFKSEAGYQRLFTLFKKKYESLGRFGGTVKTADFTDEELEGIARFFGLTPSELRSKGKISISHFENHLQRTKFEEIRLKELLEAYFREPLRSNKEKRQAKENEQNQFLTELKSDFSALQFWLEYVQKKKPDTYWIYRLIESSSEEFVNWMHQLNQAITQMPYNYERLPMFSQRLTKDPHAFDLNTNLGKLFIHVLSVDSQKEGSVVVPTDSEGMNDLLLTYRLLRDDITNYVSCANLMAETKEGAQPMWEAAARVHSVMNVPLRELVKLTKAYPNNINKSVWIVENSGVFSSLLDQAPATPLICTHGQYRLAGLLLIDFLVKEGCTIYYSGDIDPEGLGMAERLLNRHPQHVRLWKMNVNDYLASLSELELPEERLSKLNRISTPTLIPVIEEMRQRKKAGYQEALVNEMVSELIAKNN</sequence>
<keyword evidence="4" id="KW-1185">Reference proteome</keyword>
<dbReference type="EMBL" id="VMHE01000021">
    <property type="protein sequence ID" value="TSJ62387.1"/>
    <property type="molecule type" value="Genomic_DNA"/>
</dbReference>
<feature type="domain" description="DUF2399" evidence="1">
    <location>
        <begin position="267"/>
        <end position="421"/>
    </location>
</feature>
<dbReference type="NCBIfam" id="TIGR02679">
    <property type="entry name" value="TIGR02679 family protein"/>
    <property type="match status" value="1"/>
</dbReference>
<dbReference type="OrthoDB" id="1661308at2"/>
<name>A0A556PDC3_9BACI</name>
<dbReference type="Proteomes" id="UP000316425">
    <property type="component" value="Unassembled WGS sequence"/>
</dbReference>
<dbReference type="InterPro" id="IPR024466">
    <property type="entry name" value="CHP02679_N"/>
</dbReference>
<reference evidence="3 4" key="1">
    <citation type="submission" date="2019-07" db="EMBL/GenBank/DDBJ databases">
        <title>Allobacillus sp. nov. SKP isolated from shrimp paste of Euphausiacea.</title>
        <authorList>
            <person name="Kanchanasin P."/>
            <person name="Tanasupawat S."/>
            <person name="Shi W."/>
            <person name="Wu L."/>
            <person name="Ma J."/>
        </authorList>
    </citation>
    <scope>NUCLEOTIDE SEQUENCE [LARGE SCALE GENOMIC DNA]</scope>
    <source>
        <strain evidence="3 4">SKP4-8</strain>
    </source>
</reference>
<evidence type="ECO:0000259" key="1">
    <source>
        <dbReference type="Pfam" id="PF09664"/>
    </source>
</evidence>
<evidence type="ECO:0000259" key="2">
    <source>
        <dbReference type="Pfam" id="PF11796"/>
    </source>
</evidence>
<dbReference type="RefSeq" id="WP_144089259.1">
    <property type="nucleotide sequence ID" value="NZ_VMHE01000021.1"/>
</dbReference>
<organism evidence="3 4">
    <name type="scientific">Allobacillus salarius</name>
    <dbReference type="NCBI Taxonomy" id="1955272"/>
    <lineage>
        <taxon>Bacteria</taxon>
        <taxon>Bacillati</taxon>
        <taxon>Bacillota</taxon>
        <taxon>Bacilli</taxon>
        <taxon>Bacillales</taxon>
        <taxon>Bacillaceae</taxon>
        <taxon>Allobacillus</taxon>
    </lineage>
</organism>
<dbReference type="AlphaFoldDB" id="A0A556PDC3"/>
<dbReference type="Pfam" id="PF11796">
    <property type="entry name" value="DUF3323"/>
    <property type="match status" value="1"/>
</dbReference>
<accession>A0A556PDC3</accession>
<dbReference type="InterPro" id="IPR024465">
    <property type="entry name" value="DUF2399"/>
</dbReference>
<comment type="caution">
    <text evidence="3">The sequence shown here is derived from an EMBL/GenBank/DDBJ whole genome shotgun (WGS) entry which is preliminary data.</text>
</comment>
<gene>
    <name evidence="3" type="ORF">FPQ13_10365</name>
</gene>
<dbReference type="Pfam" id="PF09664">
    <property type="entry name" value="DUF2399"/>
    <property type="match status" value="1"/>
</dbReference>
<protein>
    <submittedName>
        <fullName evidence="3">TIGR02679 family protein</fullName>
    </submittedName>
</protein>